<evidence type="ECO:0008006" key="4">
    <source>
        <dbReference type="Google" id="ProtNLM"/>
    </source>
</evidence>
<dbReference type="OMA" id="SCPFVGQ"/>
<evidence type="ECO:0000256" key="1">
    <source>
        <dbReference type="SAM" id="MobiDB-lite"/>
    </source>
</evidence>
<accession>R7S356</accession>
<feature type="region of interest" description="Disordered" evidence="1">
    <location>
        <begin position="551"/>
        <end position="571"/>
    </location>
</feature>
<sequence>MFVHLYYRDTWLASASLTNVIASDISVPLDEANDDAVMYRGPRPILPELQAAPVFTGEALALAGEATFPQHALYGLVLEQEATGFASTVQSSEVFVNSNAPFSALVCGVQGSGKSHSTSVLLESCLIKDDRVGTLPAPLSGLLFHFDTAAGGGVVQPCEAAYLASLDPRRGEHAVPPRVTVLCLPNSLRCMREVYKGLPGVEVQPLHFAARDISAERLLCMMKVDGESHMPLYMEYVMAYIRSMDVFSYSSFRRALQEQKFSTDQKSMLNLRLSLLDACLEGGTDTNRVSTHFGPGKLVIVDLSSPFMDAGSACGFFDMILGLFIEADVRASGKIVVLDEAHKYLTENTSSSRLTESLLSVIRQQRHLATRVVISTQEPTVVPSKFLDLCSFIVAHRFSSPTWLRHLLEHVAARTTDSSAWFSKIASLKTGEALLFAPSGLSVREMQNGSIDGPDKAIGPLKQIAPLGPGYLHVRSRLRITRDGGHSMLAVRDSVLNTRIGPIASQAEPSSMAGLPNDGDPSSGDQDFRKFSSFRFHHESSCRHVELFGSNRINPSRLPSTRPMAEGPTRA</sequence>
<name>R7S356_PUNST</name>
<dbReference type="Gene3D" id="3.40.50.300">
    <property type="entry name" value="P-loop containing nucleotide triphosphate hydrolases"/>
    <property type="match status" value="1"/>
</dbReference>
<proteinExistence type="predicted"/>
<gene>
    <name evidence="2" type="ORF">PUNSTDRAFT_138025</name>
</gene>
<dbReference type="eggNOG" id="ENOG502QVRG">
    <property type="taxonomic scope" value="Eukaryota"/>
</dbReference>
<reference evidence="3" key="1">
    <citation type="journal article" date="2012" name="Science">
        <title>The Paleozoic origin of enzymatic lignin decomposition reconstructed from 31 fungal genomes.</title>
        <authorList>
            <person name="Floudas D."/>
            <person name="Binder M."/>
            <person name="Riley R."/>
            <person name="Barry K."/>
            <person name="Blanchette R.A."/>
            <person name="Henrissat B."/>
            <person name="Martinez A.T."/>
            <person name="Otillar R."/>
            <person name="Spatafora J.W."/>
            <person name="Yadav J.S."/>
            <person name="Aerts A."/>
            <person name="Benoit I."/>
            <person name="Boyd A."/>
            <person name="Carlson A."/>
            <person name="Copeland A."/>
            <person name="Coutinho P.M."/>
            <person name="de Vries R.P."/>
            <person name="Ferreira P."/>
            <person name="Findley K."/>
            <person name="Foster B."/>
            <person name="Gaskell J."/>
            <person name="Glotzer D."/>
            <person name="Gorecki P."/>
            <person name="Heitman J."/>
            <person name="Hesse C."/>
            <person name="Hori C."/>
            <person name="Igarashi K."/>
            <person name="Jurgens J.A."/>
            <person name="Kallen N."/>
            <person name="Kersten P."/>
            <person name="Kohler A."/>
            <person name="Kuees U."/>
            <person name="Kumar T.K.A."/>
            <person name="Kuo A."/>
            <person name="LaButti K."/>
            <person name="Larrondo L.F."/>
            <person name="Lindquist E."/>
            <person name="Ling A."/>
            <person name="Lombard V."/>
            <person name="Lucas S."/>
            <person name="Lundell T."/>
            <person name="Martin R."/>
            <person name="McLaughlin D.J."/>
            <person name="Morgenstern I."/>
            <person name="Morin E."/>
            <person name="Murat C."/>
            <person name="Nagy L.G."/>
            <person name="Nolan M."/>
            <person name="Ohm R.A."/>
            <person name="Patyshakuliyeva A."/>
            <person name="Rokas A."/>
            <person name="Ruiz-Duenas F.J."/>
            <person name="Sabat G."/>
            <person name="Salamov A."/>
            <person name="Samejima M."/>
            <person name="Schmutz J."/>
            <person name="Slot J.C."/>
            <person name="St John F."/>
            <person name="Stenlid J."/>
            <person name="Sun H."/>
            <person name="Sun S."/>
            <person name="Syed K."/>
            <person name="Tsang A."/>
            <person name="Wiebenga A."/>
            <person name="Young D."/>
            <person name="Pisabarro A."/>
            <person name="Eastwood D.C."/>
            <person name="Martin F."/>
            <person name="Cullen D."/>
            <person name="Grigoriev I.V."/>
            <person name="Hibbett D.S."/>
        </authorList>
    </citation>
    <scope>NUCLEOTIDE SEQUENCE [LARGE SCALE GENOMIC DNA]</scope>
    <source>
        <strain evidence="3">HHB-11173 SS5</strain>
    </source>
</reference>
<dbReference type="RefSeq" id="XP_007387748.1">
    <property type="nucleotide sequence ID" value="XM_007387686.1"/>
</dbReference>
<dbReference type="OrthoDB" id="2316594at2759"/>
<evidence type="ECO:0000313" key="3">
    <source>
        <dbReference type="Proteomes" id="UP000054196"/>
    </source>
</evidence>
<dbReference type="HOGENOM" id="CLU_015256_4_0_1"/>
<evidence type="ECO:0000313" key="2">
    <source>
        <dbReference type="EMBL" id="EIN04825.1"/>
    </source>
</evidence>
<organism evidence="2 3">
    <name type="scientific">Punctularia strigosozonata (strain HHB-11173)</name>
    <name type="common">White-rot fungus</name>
    <dbReference type="NCBI Taxonomy" id="741275"/>
    <lineage>
        <taxon>Eukaryota</taxon>
        <taxon>Fungi</taxon>
        <taxon>Dikarya</taxon>
        <taxon>Basidiomycota</taxon>
        <taxon>Agaricomycotina</taxon>
        <taxon>Agaricomycetes</taxon>
        <taxon>Corticiales</taxon>
        <taxon>Punctulariaceae</taxon>
        <taxon>Punctularia</taxon>
    </lineage>
</organism>
<dbReference type="AlphaFoldDB" id="R7S356"/>
<dbReference type="InterPro" id="IPR027417">
    <property type="entry name" value="P-loop_NTPase"/>
</dbReference>
<protein>
    <recommendedName>
        <fullName evidence="4">Zona occludens toxin N-terminal domain-containing protein</fullName>
    </recommendedName>
</protein>
<dbReference type="SUPFAM" id="SSF52540">
    <property type="entry name" value="P-loop containing nucleoside triphosphate hydrolases"/>
    <property type="match status" value="1"/>
</dbReference>
<feature type="region of interest" description="Disordered" evidence="1">
    <location>
        <begin position="505"/>
        <end position="530"/>
    </location>
</feature>
<dbReference type="GeneID" id="18879971"/>
<dbReference type="Proteomes" id="UP000054196">
    <property type="component" value="Unassembled WGS sequence"/>
</dbReference>
<dbReference type="EMBL" id="JH687552">
    <property type="protein sequence ID" value="EIN04825.1"/>
    <property type="molecule type" value="Genomic_DNA"/>
</dbReference>
<dbReference type="KEGG" id="psq:PUNSTDRAFT_138025"/>
<keyword evidence="3" id="KW-1185">Reference proteome</keyword>